<dbReference type="PROSITE" id="PS00150">
    <property type="entry name" value="ACYLPHOSPHATASE_1"/>
    <property type="match status" value="1"/>
</dbReference>
<feature type="domain" description="Acylphosphatase-like" evidence="7">
    <location>
        <begin position="51"/>
        <end position="137"/>
    </location>
</feature>
<dbReference type="Gene3D" id="3.30.70.100">
    <property type="match status" value="1"/>
</dbReference>
<comment type="caution">
    <text evidence="8">The sequence shown here is derived from an EMBL/GenBank/DDBJ whole genome shotgun (WGS) entry which is preliminary data.</text>
</comment>
<protein>
    <recommendedName>
        <fullName evidence="3 5">acylphosphatase</fullName>
        <ecNumber evidence="2 5">3.6.1.7</ecNumber>
    </recommendedName>
</protein>
<dbReference type="Pfam" id="PF00708">
    <property type="entry name" value="Acylphosphatase"/>
    <property type="match status" value="1"/>
</dbReference>
<organism evidence="8 9">
    <name type="scientific">Lactovum miscens</name>
    <dbReference type="NCBI Taxonomy" id="190387"/>
    <lineage>
        <taxon>Bacteria</taxon>
        <taxon>Bacillati</taxon>
        <taxon>Bacillota</taxon>
        <taxon>Bacilli</taxon>
        <taxon>Lactobacillales</taxon>
        <taxon>Streptococcaceae</taxon>
        <taxon>Lactovum</taxon>
    </lineage>
</organism>
<comment type="similarity">
    <text evidence="1 6">Belongs to the acylphosphatase family.</text>
</comment>
<dbReference type="InterPro" id="IPR020456">
    <property type="entry name" value="Acylphosphatase"/>
</dbReference>
<proteinExistence type="inferred from homology"/>
<dbReference type="GO" id="GO:0003998">
    <property type="term" value="F:acylphosphatase activity"/>
    <property type="evidence" value="ECO:0007669"/>
    <property type="project" value="UniProtKB-EC"/>
</dbReference>
<dbReference type="PROSITE" id="PS51160">
    <property type="entry name" value="ACYLPHOSPHATASE_3"/>
    <property type="match status" value="1"/>
</dbReference>
<gene>
    <name evidence="8" type="ORF">HNQ37_001720</name>
</gene>
<reference evidence="8 9" key="1">
    <citation type="submission" date="2020-08" db="EMBL/GenBank/DDBJ databases">
        <title>Genomic Encyclopedia of Type Strains, Phase IV (KMG-IV): sequencing the most valuable type-strain genomes for metagenomic binning, comparative biology and taxonomic classification.</title>
        <authorList>
            <person name="Goeker M."/>
        </authorList>
    </citation>
    <scope>NUCLEOTIDE SEQUENCE [LARGE SCALE GENOMIC DNA]</scope>
    <source>
        <strain evidence="8 9">DSM 14925</strain>
    </source>
</reference>
<keyword evidence="9" id="KW-1185">Reference proteome</keyword>
<dbReference type="InterPro" id="IPR036046">
    <property type="entry name" value="Acylphosphatase-like_dom_sf"/>
</dbReference>
<dbReference type="InterPro" id="IPR001792">
    <property type="entry name" value="Acylphosphatase-like_dom"/>
</dbReference>
<dbReference type="InterPro" id="IPR017968">
    <property type="entry name" value="Acylphosphatase_CS"/>
</dbReference>
<accession>A0A841C4E5</accession>
<dbReference type="EMBL" id="JACHHV010000057">
    <property type="protein sequence ID" value="MBB5888796.1"/>
    <property type="molecule type" value="Genomic_DNA"/>
</dbReference>
<evidence type="ECO:0000256" key="1">
    <source>
        <dbReference type="ARBA" id="ARBA00005614"/>
    </source>
</evidence>
<dbReference type="AlphaFoldDB" id="A0A841C4E5"/>
<dbReference type="Proteomes" id="UP000562464">
    <property type="component" value="Unassembled WGS sequence"/>
</dbReference>
<evidence type="ECO:0000256" key="5">
    <source>
        <dbReference type="PROSITE-ProRule" id="PRU00520"/>
    </source>
</evidence>
<dbReference type="NCBIfam" id="NF011008">
    <property type="entry name" value="PRK14434.1"/>
    <property type="match status" value="1"/>
</dbReference>
<dbReference type="PANTHER" id="PTHR47268:SF4">
    <property type="entry name" value="ACYLPHOSPHATASE"/>
    <property type="match status" value="1"/>
</dbReference>
<dbReference type="SUPFAM" id="SSF54975">
    <property type="entry name" value="Acylphosphatase/BLUF domain-like"/>
    <property type="match status" value="1"/>
</dbReference>
<evidence type="ECO:0000256" key="2">
    <source>
        <dbReference type="ARBA" id="ARBA00012150"/>
    </source>
</evidence>
<evidence type="ECO:0000259" key="7">
    <source>
        <dbReference type="PROSITE" id="PS51160"/>
    </source>
</evidence>
<dbReference type="PANTHER" id="PTHR47268">
    <property type="entry name" value="ACYLPHOSPHATASE"/>
    <property type="match status" value="1"/>
</dbReference>
<sequence length="137" mass="15871">MGTLYQFLRFFKKNSHLKLILDGHLEKTTKSNEDSSSTIFQEHQGGLTMSKVKIVITGKVQGVGFRYNTLMIAKNLGVYGRVWNNPDGTVSIQAQSDDQTLFNFQKRIREGNHWIRVNYLDVEPDNFEDFHDFKIIN</sequence>
<feature type="active site" evidence="5">
    <location>
        <position position="84"/>
    </location>
</feature>
<evidence type="ECO:0000256" key="6">
    <source>
        <dbReference type="RuleBase" id="RU004168"/>
    </source>
</evidence>
<keyword evidence="5" id="KW-0378">Hydrolase</keyword>
<evidence type="ECO:0000256" key="4">
    <source>
        <dbReference type="ARBA" id="ARBA00047645"/>
    </source>
</evidence>
<name>A0A841C4E5_9LACT</name>
<evidence type="ECO:0000313" key="8">
    <source>
        <dbReference type="EMBL" id="MBB5888796.1"/>
    </source>
</evidence>
<dbReference type="EC" id="3.6.1.7" evidence="2 5"/>
<evidence type="ECO:0000256" key="3">
    <source>
        <dbReference type="ARBA" id="ARBA00015991"/>
    </source>
</evidence>
<feature type="active site" evidence="5">
    <location>
        <position position="66"/>
    </location>
</feature>
<comment type="catalytic activity">
    <reaction evidence="4 5">
        <text>an acyl phosphate + H2O = a carboxylate + phosphate + H(+)</text>
        <dbReference type="Rhea" id="RHEA:14965"/>
        <dbReference type="ChEBI" id="CHEBI:15377"/>
        <dbReference type="ChEBI" id="CHEBI:15378"/>
        <dbReference type="ChEBI" id="CHEBI:29067"/>
        <dbReference type="ChEBI" id="CHEBI:43474"/>
        <dbReference type="ChEBI" id="CHEBI:59918"/>
        <dbReference type="EC" id="3.6.1.7"/>
    </reaction>
</comment>
<evidence type="ECO:0000313" key="9">
    <source>
        <dbReference type="Proteomes" id="UP000562464"/>
    </source>
</evidence>